<dbReference type="InterPro" id="IPR039428">
    <property type="entry name" value="NUOK/Mnh_C1-like"/>
</dbReference>
<reference evidence="8" key="1">
    <citation type="submission" date="2018-05" db="EMBL/GenBank/DDBJ databases">
        <authorList>
            <person name="Lanie J.A."/>
            <person name="Ng W.-L."/>
            <person name="Kazmierczak K.M."/>
            <person name="Andrzejewski T.M."/>
            <person name="Davidsen T.M."/>
            <person name="Wayne K.J."/>
            <person name="Tettelin H."/>
            <person name="Glass J.I."/>
            <person name="Rusch D."/>
            <person name="Podicherti R."/>
            <person name="Tsui H.-C.T."/>
            <person name="Winkler M.E."/>
        </authorList>
    </citation>
    <scope>NUCLEOTIDE SEQUENCE</scope>
</reference>
<keyword evidence="3" id="KW-0813">Transport</keyword>
<organism evidence="8">
    <name type="scientific">marine metagenome</name>
    <dbReference type="NCBI Taxonomy" id="408172"/>
    <lineage>
        <taxon>unclassified sequences</taxon>
        <taxon>metagenomes</taxon>
        <taxon>ecological metagenomes</taxon>
    </lineage>
</organism>
<evidence type="ECO:0000256" key="6">
    <source>
        <dbReference type="ARBA" id="ARBA00023136"/>
    </source>
</evidence>
<dbReference type="Gene3D" id="1.10.287.3510">
    <property type="match status" value="1"/>
</dbReference>
<dbReference type="GO" id="GO:0030964">
    <property type="term" value="C:NADH dehydrogenase complex"/>
    <property type="evidence" value="ECO:0007669"/>
    <property type="project" value="TreeGrafter"/>
</dbReference>
<evidence type="ECO:0000256" key="3">
    <source>
        <dbReference type="ARBA" id="ARBA00022448"/>
    </source>
</evidence>
<evidence type="ECO:0000256" key="7">
    <source>
        <dbReference type="SAM" id="Phobius"/>
    </source>
</evidence>
<evidence type="ECO:0000256" key="1">
    <source>
        <dbReference type="ARBA" id="ARBA00004141"/>
    </source>
</evidence>
<dbReference type="InterPro" id="IPR001133">
    <property type="entry name" value="NADH_UbQ_OxRdtase_chain4L/K"/>
</dbReference>
<dbReference type="Pfam" id="PF00420">
    <property type="entry name" value="Oxidored_q2"/>
    <property type="match status" value="1"/>
</dbReference>
<accession>A0A382AWI7</accession>
<comment type="similarity">
    <text evidence="2">Belongs to the complex I subunit 4L family.</text>
</comment>
<evidence type="ECO:0000256" key="2">
    <source>
        <dbReference type="ARBA" id="ARBA00010519"/>
    </source>
</evidence>
<dbReference type="GO" id="GO:0016651">
    <property type="term" value="F:oxidoreductase activity, acting on NAD(P)H"/>
    <property type="evidence" value="ECO:0007669"/>
    <property type="project" value="InterPro"/>
</dbReference>
<keyword evidence="5 7" id="KW-1133">Transmembrane helix</keyword>
<dbReference type="AlphaFoldDB" id="A0A382AWI7"/>
<feature type="non-terminal residue" evidence="8">
    <location>
        <position position="68"/>
    </location>
</feature>
<dbReference type="NCBIfam" id="NF004320">
    <property type="entry name" value="PRK05715.1-2"/>
    <property type="match status" value="1"/>
</dbReference>
<dbReference type="PANTHER" id="PTHR11434:SF16">
    <property type="entry name" value="NADH-UBIQUINONE OXIDOREDUCTASE CHAIN 4L"/>
    <property type="match status" value="1"/>
</dbReference>
<sequence>MLFAIEIIINAANLNLVAFARFIPNSEGQTLALFSIAVAAAEVAVGLALIIVAYRMYKNIDVADFRSL</sequence>
<keyword evidence="4 7" id="KW-0812">Transmembrane</keyword>
<evidence type="ECO:0000313" key="8">
    <source>
        <dbReference type="EMBL" id="SVB05363.1"/>
    </source>
</evidence>
<dbReference type="GO" id="GO:0042773">
    <property type="term" value="P:ATP synthesis coupled electron transport"/>
    <property type="evidence" value="ECO:0007669"/>
    <property type="project" value="InterPro"/>
</dbReference>
<name>A0A382AWI7_9ZZZZ</name>
<keyword evidence="6 7" id="KW-0472">Membrane</keyword>
<dbReference type="EMBL" id="UINC01026962">
    <property type="protein sequence ID" value="SVB05363.1"/>
    <property type="molecule type" value="Genomic_DNA"/>
</dbReference>
<feature type="transmembrane region" description="Helical" evidence="7">
    <location>
        <begin position="31"/>
        <end position="57"/>
    </location>
</feature>
<protein>
    <submittedName>
        <fullName evidence="8">Uncharacterized protein</fullName>
    </submittedName>
</protein>
<evidence type="ECO:0000256" key="4">
    <source>
        <dbReference type="ARBA" id="ARBA00022692"/>
    </source>
</evidence>
<proteinExistence type="inferred from homology"/>
<comment type="subcellular location">
    <subcellularLocation>
        <location evidence="1">Membrane</location>
        <topology evidence="1">Multi-pass membrane protein</topology>
    </subcellularLocation>
</comment>
<evidence type="ECO:0000256" key="5">
    <source>
        <dbReference type="ARBA" id="ARBA00022989"/>
    </source>
</evidence>
<dbReference type="PANTHER" id="PTHR11434">
    <property type="entry name" value="NADH-UBIQUINONE OXIDOREDUCTASE SUBUNIT ND4L"/>
    <property type="match status" value="1"/>
</dbReference>
<gene>
    <name evidence="8" type="ORF">METZ01_LOCUS158217</name>
</gene>